<dbReference type="InterPro" id="IPR036058">
    <property type="entry name" value="Kazal_dom_sf"/>
</dbReference>
<evidence type="ECO:0000313" key="2">
    <source>
        <dbReference type="EMBL" id="KAJ6643110.1"/>
    </source>
</evidence>
<accession>A0A9Q0S4K0</accession>
<dbReference type="Proteomes" id="UP001151699">
    <property type="component" value="Chromosome B"/>
</dbReference>
<dbReference type="PROSITE" id="PS51465">
    <property type="entry name" value="KAZAL_2"/>
    <property type="match status" value="1"/>
</dbReference>
<reference evidence="2" key="1">
    <citation type="submission" date="2022-07" db="EMBL/GenBank/DDBJ databases">
        <authorList>
            <person name="Trinca V."/>
            <person name="Uliana J.V.C."/>
            <person name="Torres T.T."/>
            <person name="Ward R.J."/>
            <person name="Monesi N."/>
        </authorList>
    </citation>
    <scope>NUCLEOTIDE SEQUENCE</scope>
    <source>
        <strain evidence="2">HSMRA1968</strain>
        <tissue evidence="2">Whole embryos</tissue>
    </source>
</reference>
<comment type="caution">
    <text evidence="2">The sequence shown here is derived from an EMBL/GenBank/DDBJ whole genome shotgun (WGS) entry which is preliminary data.</text>
</comment>
<name>A0A9Q0S4K0_9DIPT</name>
<dbReference type="Gene3D" id="3.30.60.30">
    <property type="match status" value="1"/>
</dbReference>
<evidence type="ECO:0000259" key="1">
    <source>
        <dbReference type="PROSITE" id="PS51465"/>
    </source>
</evidence>
<dbReference type="AlphaFoldDB" id="A0A9Q0S4K0"/>
<dbReference type="SUPFAM" id="SSF100895">
    <property type="entry name" value="Kazal-type serine protease inhibitors"/>
    <property type="match status" value="1"/>
</dbReference>
<proteinExistence type="predicted"/>
<dbReference type="EMBL" id="WJQU01000002">
    <property type="protein sequence ID" value="KAJ6643110.1"/>
    <property type="molecule type" value="Genomic_DNA"/>
</dbReference>
<dbReference type="InterPro" id="IPR002350">
    <property type="entry name" value="Kazal_dom"/>
</dbReference>
<organism evidence="2 3">
    <name type="scientific">Pseudolycoriella hygida</name>
    <dbReference type="NCBI Taxonomy" id="35572"/>
    <lineage>
        <taxon>Eukaryota</taxon>
        <taxon>Metazoa</taxon>
        <taxon>Ecdysozoa</taxon>
        <taxon>Arthropoda</taxon>
        <taxon>Hexapoda</taxon>
        <taxon>Insecta</taxon>
        <taxon>Pterygota</taxon>
        <taxon>Neoptera</taxon>
        <taxon>Endopterygota</taxon>
        <taxon>Diptera</taxon>
        <taxon>Nematocera</taxon>
        <taxon>Sciaroidea</taxon>
        <taxon>Sciaridae</taxon>
        <taxon>Pseudolycoriella</taxon>
    </lineage>
</organism>
<protein>
    <recommendedName>
        <fullName evidence="1">Kazal-like domain-containing protein</fullName>
    </recommendedName>
</protein>
<feature type="domain" description="Kazal-like" evidence="1">
    <location>
        <begin position="1"/>
        <end position="60"/>
    </location>
</feature>
<evidence type="ECO:0000313" key="3">
    <source>
        <dbReference type="Proteomes" id="UP001151699"/>
    </source>
</evidence>
<keyword evidence="3" id="KW-1185">Reference proteome</keyword>
<sequence>MFCSNCKKVCRKIYDPYCLTYEDGTEATFANKCVLDIEICLNGLNSKGERLVGRKGACDDEEYSYFPDNELKVKTSAKT</sequence>
<gene>
    <name evidence="2" type="ORF">Bhyg_08066</name>
</gene>